<dbReference type="Proteomes" id="UP000326924">
    <property type="component" value="Unassembled WGS sequence"/>
</dbReference>
<comment type="caution">
    <text evidence="1">The sequence shown here is derived from an EMBL/GenBank/DDBJ whole genome shotgun (WGS) entry which is preliminary data.</text>
</comment>
<dbReference type="EMBL" id="VXIS01000539">
    <property type="protein sequence ID" value="KAA8892950.1"/>
    <property type="molecule type" value="Genomic_DNA"/>
</dbReference>
<name>A0A5J5ECL9_9PEZI</name>
<evidence type="ECO:0000313" key="2">
    <source>
        <dbReference type="Proteomes" id="UP000326924"/>
    </source>
</evidence>
<proteinExistence type="predicted"/>
<reference evidence="1 2" key="1">
    <citation type="submission" date="2019-09" db="EMBL/GenBank/DDBJ databases">
        <title>Draft genome of the ectomycorrhizal ascomycete Sphaerosporella brunnea.</title>
        <authorList>
            <consortium name="DOE Joint Genome Institute"/>
            <person name="Benucci G.M."/>
            <person name="Marozzi G."/>
            <person name="Antonielli L."/>
            <person name="Sanchez S."/>
            <person name="Marco P."/>
            <person name="Wang X."/>
            <person name="Falini L.B."/>
            <person name="Barry K."/>
            <person name="Haridas S."/>
            <person name="Lipzen A."/>
            <person name="Labutti K."/>
            <person name="Grigoriev I.V."/>
            <person name="Murat C."/>
            <person name="Martin F."/>
            <person name="Albertini E."/>
            <person name="Donnini D."/>
            <person name="Bonito G."/>
        </authorList>
    </citation>
    <scope>NUCLEOTIDE SEQUENCE [LARGE SCALE GENOMIC DNA]</scope>
    <source>
        <strain evidence="1 2">Sb_GMNB300</strain>
    </source>
</reference>
<protein>
    <submittedName>
        <fullName evidence="1">Uncharacterized protein</fullName>
    </submittedName>
</protein>
<gene>
    <name evidence="1" type="ORF">FN846DRAFT_1008016</name>
</gene>
<dbReference type="AlphaFoldDB" id="A0A5J5ECL9"/>
<evidence type="ECO:0000313" key="1">
    <source>
        <dbReference type="EMBL" id="KAA8892950.1"/>
    </source>
</evidence>
<dbReference type="OrthoDB" id="10266385at2759"/>
<dbReference type="InParanoid" id="A0A5J5ECL9"/>
<accession>A0A5J5ECL9</accession>
<keyword evidence="2" id="KW-1185">Reference proteome</keyword>
<sequence>MPLEMLMDCSRGGEEGDDAIAAVGPVPRICAWGPRASQKPAIVAPIGKAKIERGGTEVSPPRCRRHSLVVADNLQTSEQRSEGKTLGWKHLRDQFVTFNYSKILYNGLYISPLTPKVPNRHVSLLTQMNGISFRCSEEEEVVVVVEEEEEVVVVVEDEVVVVVVEEEKEE</sequence>
<organism evidence="1 2">
    <name type="scientific">Sphaerosporella brunnea</name>
    <dbReference type="NCBI Taxonomy" id="1250544"/>
    <lineage>
        <taxon>Eukaryota</taxon>
        <taxon>Fungi</taxon>
        <taxon>Dikarya</taxon>
        <taxon>Ascomycota</taxon>
        <taxon>Pezizomycotina</taxon>
        <taxon>Pezizomycetes</taxon>
        <taxon>Pezizales</taxon>
        <taxon>Pyronemataceae</taxon>
        <taxon>Sphaerosporella</taxon>
    </lineage>
</organism>